<evidence type="ECO:0000259" key="1">
    <source>
        <dbReference type="Pfam" id="PF08348"/>
    </source>
</evidence>
<reference evidence="3" key="1">
    <citation type="submission" date="2019-08" db="EMBL/GenBank/DDBJ databases">
        <authorList>
            <person name="Kucharzyk K."/>
            <person name="Murdoch R.W."/>
            <person name="Higgins S."/>
            <person name="Loffler F."/>
        </authorList>
    </citation>
    <scope>NUCLEOTIDE SEQUENCE</scope>
</reference>
<accession>A0A644TLI5</accession>
<dbReference type="InterPro" id="IPR039446">
    <property type="entry name" value="DauR-like"/>
</dbReference>
<feature type="domain" description="Transcriptional regulator DauR-like HTH" evidence="2">
    <location>
        <begin position="184"/>
        <end position="230"/>
    </location>
</feature>
<dbReference type="Pfam" id="PF08348">
    <property type="entry name" value="PAS_6"/>
    <property type="match status" value="1"/>
</dbReference>
<dbReference type="Pfam" id="PF13309">
    <property type="entry name" value="HTH_22"/>
    <property type="match status" value="1"/>
</dbReference>
<feature type="domain" description="YheO-like" evidence="1">
    <location>
        <begin position="31"/>
        <end position="140"/>
    </location>
</feature>
<name>A0A644TLI5_9ZZZZ</name>
<sequence>MIVKEVKKHAMQEAANGEARVPFSTEDRVLLERYFLVAEMISRCCGSGCEVLIYSYEDYGKAIIKIINGHVSGRSLGDPITEFGLKRAKAAFENQEDITGPYLARTMGGALLKGITMVIRNEENRPIGAFCINIDLSIPMERFVKEFLLSIDQSATADEILVPDLSEKVATVLAEEMDALSRVTGVSPSKKNRRLVTALEGRGVFDIKGSVELVAGTLGVTRHTIYKYLRELKNPSSING</sequence>
<dbReference type="EMBL" id="VSSQ01000038">
    <property type="protein sequence ID" value="MPL67734.1"/>
    <property type="molecule type" value="Genomic_DNA"/>
</dbReference>
<dbReference type="InterPro" id="IPR039445">
    <property type="entry name" value="DauR-like_HTH"/>
</dbReference>
<dbReference type="PANTHER" id="PTHR35568:SF1">
    <property type="entry name" value="TRANSCRIPTIONAL REGULATOR DAUR"/>
    <property type="match status" value="1"/>
</dbReference>
<dbReference type="AlphaFoldDB" id="A0A644TLI5"/>
<evidence type="ECO:0000259" key="2">
    <source>
        <dbReference type="Pfam" id="PF13309"/>
    </source>
</evidence>
<organism evidence="3">
    <name type="scientific">bioreactor metagenome</name>
    <dbReference type="NCBI Taxonomy" id="1076179"/>
    <lineage>
        <taxon>unclassified sequences</taxon>
        <taxon>metagenomes</taxon>
        <taxon>ecological metagenomes</taxon>
    </lineage>
</organism>
<evidence type="ECO:0000313" key="3">
    <source>
        <dbReference type="EMBL" id="MPL67734.1"/>
    </source>
</evidence>
<dbReference type="InterPro" id="IPR013559">
    <property type="entry name" value="YheO"/>
</dbReference>
<gene>
    <name evidence="3" type="primary">dauR_1</name>
    <name evidence="3" type="ORF">SDC9_13432</name>
</gene>
<proteinExistence type="predicted"/>
<comment type="caution">
    <text evidence="3">The sequence shown here is derived from an EMBL/GenBank/DDBJ whole genome shotgun (WGS) entry which is preliminary data.</text>
</comment>
<dbReference type="PANTHER" id="PTHR35568">
    <property type="entry name" value="TRANSCRIPTIONAL REGULATOR DAUR"/>
    <property type="match status" value="1"/>
</dbReference>
<protein>
    <submittedName>
        <fullName evidence="3">Transcriptional regulator DauR</fullName>
    </submittedName>
</protein>